<evidence type="ECO:0000256" key="2">
    <source>
        <dbReference type="ARBA" id="ARBA00008959"/>
    </source>
</evidence>
<dbReference type="InterPro" id="IPR003959">
    <property type="entry name" value="ATPase_AAA_core"/>
</dbReference>
<dbReference type="InterPro" id="IPR051314">
    <property type="entry name" value="AAA_ATPase_RarA/MGS1/WRNIP1"/>
</dbReference>
<dbReference type="GO" id="GO:0005524">
    <property type="term" value="F:ATP binding"/>
    <property type="evidence" value="ECO:0007669"/>
    <property type="project" value="UniProtKB-KW"/>
</dbReference>
<dbReference type="PANTHER" id="PTHR13779">
    <property type="entry name" value="WERNER HELICASE-INTERACTING PROTEIN 1 FAMILY MEMBER"/>
    <property type="match status" value="1"/>
</dbReference>
<sequence length="406" mass="45554">MHNNMAIKTNNNLLADKMRPDKLEEFLGQEEIVGEGKLLRQAIESDNLPSIIFWGPPGSGKTTLAYIIAQKTKSDFIQISAVTSGVKDLRAIITRAEENKRLGRKTILFLDEIHRWNKAQQDALLPHIEQGMIILIGATTENPSFEVRGALLSRCRVFVLKQLDVGHLKKIIKRAISDKDKGLGKQKIKINNGAINVLARMSNGDGRVALNILEYAGAQSRDINEKIIKEAFQKSHLLYDKNGEEHYNIISALHKSMRGSDVNAALYWLARMLAGGEDPLYIARRIIRFASEDIGLANSRALEQAVAAFNACSFLGMPECNVILAQVVVYMAKCKKSNGLYCAYNQAAADVAEYGNLPVPLHIRNAPTKLMKDLNYGKDYKYSPDYNYKEKQEYLPKELQGRKYLK</sequence>
<dbReference type="InterPro" id="IPR008921">
    <property type="entry name" value="DNA_pol3_clamp-load_cplx_C"/>
</dbReference>
<dbReference type="SUPFAM" id="SSF48019">
    <property type="entry name" value="post-AAA+ oligomerization domain-like"/>
    <property type="match status" value="1"/>
</dbReference>
<dbReference type="CDD" id="cd18139">
    <property type="entry name" value="HLD_clamp_RarA"/>
    <property type="match status" value="1"/>
</dbReference>
<dbReference type="SUPFAM" id="SSF52540">
    <property type="entry name" value="P-loop containing nucleoside triphosphate hydrolases"/>
    <property type="match status" value="1"/>
</dbReference>
<dbReference type="STRING" id="1805146.AUJ27_03670"/>
<gene>
    <name evidence="7" type="ORF">AUJ27_03670</name>
</gene>
<dbReference type="PANTHER" id="PTHR13779:SF7">
    <property type="entry name" value="ATPASE WRNIP1"/>
    <property type="match status" value="1"/>
</dbReference>
<comment type="caution">
    <text evidence="7">The sequence shown here is derived from an EMBL/GenBank/DDBJ whole genome shotgun (WGS) entry which is preliminary data.</text>
</comment>
<keyword evidence="4" id="KW-0547">Nucleotide-binding</keyword>
<proteinExistence type="inferred from homology"/>
<dbReference type="InterPro" id="IPR021886">
    <property type="entry name" value="MgsA_C"/>
</dbReference>
<dbReference type="Gene3D" id="1.10.3710.10">
    <property type="entry name" value="DNA polymerase III clamp loader subunits, C-terminal domain"/>
    <property type="match status" value="1"/>
</dbReference>
<dbReference type="Pfam" id="PF00004">
    <property type="entry name" value="AAA"/>
    <property type="match status" value="1"/>
</dbReference>
<dbReference type="CDD" id="cd00009">
    <property type="entry name" value="AAA"/>
    <property type="match status" value="1"/>
</dbReference>
<evidence type="ECO:0000259" key="6">
    <source>
        <dbReference type="SMART" id="SM00382"/>
    </source>
</evidence>
<evidence type="ECO:0000256" key="1">
    <source>
        <dbReference type="ARBA" id="ARBA00002393"/>
    </source>
</evidence>
<dbReference type="InterPro" id="IPR032423">
    <property type="entry name" value="AAA_assoc_2"/>
</dbReference>
<dbReference type="GO" id="GO:0000731">
    <property type="term" value="P:DNA synthesis involved in DNA repair"/>
    <property type="evidence" value="ECO:0007669"/>
    <property type="project" value="TreeGrafter"/>
</dbReference>
<keyword evidence="3" id="KW-0235">DNA replication</keyword>
<dbReference type="GO" id="GO:0003677">
    <property type="term" value="F:DNA binding"/>
    <property type="evidence" value="ECO:0007669"/>
    <property type="project" value="InterPro"/>
</dbReference>
<dbReference type="AlphaFoldDB" id="A0A1J4T5S7"/>
<dbReference type="FunFam" id="3.40.50.300:FF:000137">
    <property type="entry name" value="Replication-associated recombination protein A"/>
    <property type="match status" value="1"/>
</dbReference>
<accession>A0A1J4T5S7</accession>
<organism evidence="7 8">
    <name type="scientific">Candidatus Falkowbacteria bacterium CG1_02_37_44</name>
    <dbReference type="NCBI Taxonomy" id="1805146"/>
    <lineage>
        <taxon>Bacteria</taxon>
        <taxon>Candidatus Falkowiibacteriota</taxon>
    </lineage>
</organism>
<dbReference type="Pfam" id="PF12002">
    <property type="entry name" value="MgsA_C"/>
    <property type="match status" value="1"/>
</dbReference>
<keyword evidence="5" id="KW-0067">ATP-binding</keyword>
<dbReference type="GO" id="GO:0008047">
    <property type="term" value="F:enzyme activator activity"/>
    <property type="evidence" value="ECO:0007669"/>
    <property type="project" value="TreeGrafter"/>
</dbReference>
<evidence type="ECO:0000256" key="4">
    <source>
        <dbReference type="ARBA" id="ARBA00022741"/>
    </source>
</evidence>
<dbReference type="Pfam" id="PF16193">
    <property type="entry name" value="AAA_assoc_2"/>
    <property type="match status" value="1"/>
</dbReference>
<dbReference type="GO" id="GO:0017116">
    <property type="term" value="F:single-stranded DNA helicase activity"/>
    <property type="evidence" value="ECO:0007669"/>
    <property type="project" value="TreeGrafter"/>
</dbReference>
<dbReference type="Gene3D" id="1.10.8.60">
    <property type="match status" value="1"/>
</dbReference>
<dbReference type="GO" id="GO:0016887">
    <property type="term" value="F:ATP hydrolysis activity"/>
    <property type="evidence" value="ECO:0007669"/>
    <property type="project" value="InterPro"/>
</dbReference>
<dbReference type="SMART" id="SM00382">
    <property type="entry name" value="AAA"/>
    <property type="match status" value="1"/>
</dbReference>
<dbReference type="InterPro" id="IPR003593">
    <property type="entry name" value="AAA+_ATPase"/>
</dbReference>
<name>A0A1J4T5S7_9BACT</name>
<evidence type="ECO:0000313" key="7">
    <source>
        <dbReference type="EMBL" id="OIO06721.1"/>
    </source>
</evidence>
<reference evidence="7 8" key="1">
    <citation type="journal article" date="2016" name="Environ. Microbiol.">
        <title>Genomic resolution of a cold subsurface aquifer community provides metabolic insights for novel microbes adapted to high CO concentrations.</title>
        <authorList>
            <person name="Probst A.J."/>
            <person name="Castelle C.J."/>
            <person name="Singh A."/>
            <person name="Brown C.T."/>
            <person name="Anantharaman K."/>
            <person name="Sharon I."/>
            <person name="Hug L.A."/>
            <person name="Burstein D."/>
            <person name="Emerson J.B."/>
            <person name="Thomas B.C."/>
            <person name="Banfield J.F."/>
        </authorList>
    </citation>
    <scope>NUCLEOTIDE SEQUENCE [LARGE SCALE GENOMIC DNA]</scope>
    <source>
        <strain evidence="7">CG1_02_37_44</strain>
    </source>
</reference>
<protein>
    <submittedName>
        <fullName evidence="7">AAA family ATPase</fullName>
    </submittedName>
</protein>
<dbReference type="EMBL" id="MNUU01000071">
    <property type="protein sequence ID" value="OIO06721.1"/>
    <property type="molecule type" value="Genomic_DNA"/>
</dbReference>
<evidence type="ECO:0000256" key="5">
    <source>
        <dbReference type="ARBA" id="ARBA00022840"/>
    </source>
</evidence>
<dbReference type="InterPro" id="IPR027417">
    <property type="entry name" value="P-loop_NTPase"/>
</dbReference>
<dbReference type="Proteomes" id="UP000183192">
    <property type="component" value="Unassembled WGS sequence"/>
</dbReference>
<comment type="similarity">
    <text evidence="2">Belongs to the AAA ATPase family. RarA/MGS1/WRNIP1 subfamily.</text>
</comment>
<evidence type="ECO:0000256" key="3">
    <source>
        <dbReference type="ARBA" id="ARBA00022705"/>
    </source>
</evidence>
<dbReference type="Gene3D" id="3.40.50.300">
    <property type="entry name" value="P-loop containing nucleotide triphosphate hydrolases"/>
    <property type="match status" value="1"/>
</dbReference>
<dbReference type="GO" id="GO:0006261">
    <property type="term" value="P:DNA-templated DNA replication"/>
    <property type="evidence" value="ECO:0007669"/>
    <property type="project" value="TreeGrafter"/>
</dbReference>
<dbReference type="Gene3D" id="1.20.272.10">
    <property type="match status" value="1"/>
</dbReference>
<feature type="domain" description="AAA+ ATPase" evidence="6">
    <location>
        <begin position="47"/>
        <end position="163"/>
    </location>
</feature>
<evidence type="ECO:0000313" key="8">
    <source>
        <dbReference type="Proteomes" id="UP000183192"/>
    </source>
</evidence>
<comment type="function">
    <text evidence="1">DNA-dependent ATPase that plays important roles in cellular responses to stalled DNA replication processes.</text>
</comment>
<dbReference type="FunFam" id="1.20.272.10:FF:000001">
    <property type="entry name" value="Putative AAA family ATPase"/>
    <property type="match status" value="1"/>
</dbReference>